<feature type="compositionally biased region" description="Polar residues" evidence="1">
    <location>
        <begin position="596"/>
        <end position="605"/>
    </location>
</feature>
<feature type="region of interest" description="Disordered" evidence="1">
    <location>
        <begin position="213"/>
        <end position="331"/>
    </location>
</feature>
<feature type="region of interest" description="Disordered" evidence="1">
    <location>
        <begin position="420"/>
        <end position="476"/>
    </location>
</feature>
<dbReference type="EMBL" id="CAFZ01000122">
    <property type="protein sequence ID" value="CCA71501.1"/>
    <property type="molecule type" value="Genomic_DNA"/>
</dbReference>
<feature type="compositionally biased region" description="Basic and acidic residues" evidence="1">
    <location>
        <begin position="653"/>
        <end position="665"/>
    </location>
</feature>
<feature type="compositionally biased region" description="Acidic residues" evidence="1">
    <location>
        <begin position="606"/>
        <end position="638"/>
    </location>
</feature>
<comment type="caution">
    <text evidence="2">The sequence shown here is derived from an EMBL/GenBank/DDBJ whole genome shotgun (WGS) entry which is preliminary data.</text>
</comment>
<dbReference type="HOGENOM" id="CLU_409949_0_0_1"/>
<feature type="region of interest" description="Disordered" evidence="1">
    <location>
        <begin position="1"/>
        <end position="123"/>
    </location>
</feature>
<protein>
    <submittedName>
        <fullName evidence="2">Uncharacterized protein</fullName>
    </submittedName>
</protein>
<accession>G4TJK1</accession>
<evidence type="ECO:0000313" key="3">
    <source>
        <dbReference type="Proteomes" id="UP000007148"/>
    </source>
</evidence>
<dbReference type="OrthoDB" id="3363386at2759"/>
<feature type="compositionally biased region" description="Polar residues" evidence="1">
    <location>
        <begin position="463"/>
        <end position="476"/>
    </location>
</feature>
<gene>
    <name evidence="2" type="ORF">PIIN_05438</name>
</gene>
<dbReference type="OMA" id="KGTRMLN"/>
<organism evidence="2 3">
    <name type="scientific">Serendipita indica (strain DSM 11827)</name>
    <name type="common">Root endophyte fungus</name>
    <name type="synonym">Piriformospora indica</name>
    <dbReference type="NCBI Taxonomy" id="1109443"/>
    <lineage>
        <taxon>Eukaryota</taxon>
        <taxon>Fungi</taxon>
        <taxon>Dikarya</taxon>
        <taxon>Basidiomycota</taxon>
        <taxon>Agaricomycotina</taxon>
        <taxon>Agaricomycetes</taxon>
        <taxon>Sebacinales</taxon>
        <taxon>Serendipitaceae</taxon>
        <taxon>Serendipita</taxon>
    </lineage>
</organism>
<dbReference type="Proteomes" id="UP000007148">
    <property type="component" value="Unassembled WGS sequence"/>
</dbReference>
<feature type="compositionally biased region" description="Basic residues" evidence="1">
    <location>
        <begin position="566"/>
        <end position="578"/>
    </location>
</feature>
<proteinExistence type="predicted"/>
<feature type="compositionally biased region" description="Basic and acidic residues" evidence="1">
    <location>
        <begin position="442"/>
        <end position="462"/>
    </location>
</feature>
<evidence type="ECO:0000313" key="2">
    <source>
        <dbReference type="EMBL" id="CCA71501.1"/>
    </source>
</evidence>
<dbReference type="STRING" id="1109443.G4TJK1"/>
<feature type="region of interest" description="Disordered" evidence="1">
    <location>
        <begin position="502"/>
        <end position="541"/>
    </location>
</feature>
<dbReference type="InParanoid" id="G4TJK1"/>
<feature type="compositionally biased region" description="Low complexity" evidence="1">
    <location>
        <begin position="1"/>
        <end position="28"/>
    </location>
</feature>
<reference evidence="2 3" key="1">
    <citation type="journal article" date="2011" name="PLoS Pathog.">
        <title>Endophytic Life Strategies Decoded by Genome and Transcriptome Analyses of the Mutualistic Root Symbiont Piriformospora indica.</title>
        <authorList>
            <person name="Zuccaro A."/>
            <person name="Lahrmann U."/>
            <person name="Guldener U."/>
            <person name="Langen G."/>
            <person name="Pfiffi S."/>
            <person name="Biedenkopf D."/>
            <person name="Wong P."/>
            <person name="Samans B."/>
            <person name="Grimm C."/>
            <person name="Basiewicz M."/>
            <person name="Murat C."/>
            <person name="Martin F."/>
            <person name="Kogel K.H."/>
        </authorList>
    </citation>
    <scope>NUCLEOTIDE SEQUENCE [LARGE SCALE GENOMIC DNA]</scope>
    <source>
        <strain evidence="2 3">DSM 11827</strain>
    </source>
</reference>
<feature type="compositionally biased region" description="Polar residues" evidence="1">
    <location>
        <begin position="288"/>
        <end position="298"/>
    </location>
</feature>
<name>G4TJK1_SERID</name>
<keyword evidence="3" id="KW-1185">Reference proteome</keyword>
<feature type="compositionally biased region" description="Polar residues" evidence="1">
    <location>
        <begin position="503"/>
        <end position="523"/>
    </location>
</feature>
<evidence type="ECO:0000256" key="1">
    <source>
        <dbReference type="SAM" id="MobiDB-lite"/>
    </source>
</evidence>
<feature type="region of interest" description="Disordered" evidence="1">
    <location>
        <begin position="565"/>
        <end position="665"/>
    </location>
</feature>
<sequence>MASSLLSTSIFSNSAANSRTSSPRTNSNVPLPRGGGILLNPLTPLALPGTSSPSTHSPRPNTSLSLAPNSTTSEYASSFSSSPHPRSATSPLPRSDSSSSSQSETNNSNGNATQNGNSHSRANSIRKIRFAPLPDPRREELAENVYTTDSPLIGAPGGLTLPSDEGVSLVQQQQLPTTTNTSSALGLVHSAGDQPAAGTLLLPAGAQGANVDESAIPDETASDYGSSTSALRRDNTVSKPKRWSQRLFGPLLGKTTSGGGSGPGSPMSFDGGRGAQSEDESMWRTASRDSMASNTSNEGGMLAGLALTRRRTASGADSRPSKLSLGFGGGGGVPMKRVQSLGTPVSKGPLAPAPRRRNQRMLNGRVYGAPRSRPFDNVQDTEPEFVEWGHGGAGSVKNAGLAGGKYAGIQSQGNVSVGATAGGSVADDDDGSGMAWVKRRREQREREKAEAEKKAAEAKEDTTNSSPNAVAESESNVTIQARDFVAKDGQLVEDPEAVDLSSVPITTSGSSNVTPRPSGTPTGVGTPRRKDSGMTITNVGSPLSNELTINVAEDEHHVVKAVAVPAHHHHHHHSHVQHPHSANEPGRKSPPPPTGATPSEASSVTGDDEDDDDSDSSSSDDEDTQEEQDSDTEEEMAEREENRKTSLCAGVEKISRHRDQQVPGC</sequence>
<feature type="compositionally biased region" description="Polar residues" evidence="1">
    <location>
        <begin position="49"/>
        <end position="69"/>
    </location>
</feature>
<feature type="compositionally biased region" description="Low complexity" evidence="1">
    <location>
        <begin position="70"/>
        <end position="118"/>
    </location>
</feature>
<dbReference type="eggNOG" id="ENOG502SDW7">
    <property type="taxonomic scope" value="Eukaryota"/>
</dbReference>
<dbReference type="AlphaFoldDB" id="G4TJK1"/>